<dbReference type="Pfam" id="PF01042">
    <property type="entry name" value="Ribonuc_L-PSP"/>
    <property type="match status" value="1"/>
</dbReference>
<dbReference type="EMBL" id="JASJOU010000005">
    <property type="protein sequence ID" value="MDJ1502281.1"/>
    <property type="molecule type" value="Genomic_DNA"/>
</dbReference>
<name>A0AAE3R248_9BACT</name>
<dbReference type="InterPro" id="IPR035959">
    <property type="entry name" value="RutC-like_sf"/>
</dbReference>
<reference evidence="1" key="1">
    <citation type="submission" date="2023-05" db="EMBL/GenBank/DDBJ databases">
        <authorList>
            <person name="Zhang X."/>
        </authorList>
    </citation>
    <scope>NUCLEOTIDE SEQUENCE</scope>
    <source>
        <strain evidence="1">BD1B2-1</strain>
    </source>
</reference>
<dbReference type="SUPFAM" id="SSF55298">
    <property type="entry name" value="YjgF-like"/>
    <property type="match status" value="1"/>
</dbReference>
<comment type="caution">
    <text evidence="1">The sequence shown here is derived from an EMBL/GenBank/DDBJ whole genome shotgun (WGS) entry which is preliminary data.</text>
</comment>
<dbReference type="Proteomes" id="UP001232063">
    <property type="component" value="Unassembled WGS sequence"/>
</dbReference>
<dbReference type="PANTHER" id="PTHR43857:SF1">
    <property type="entry name" value="YJGH FAMILY PROTEIN"/>
    <property type="match status" value="1"/>
</dbReference>
<protein>
    <submittedName>
        <fullName evidence="1">RidA family protein</fullName>
        <ecNumber evidence="1">3.5.-.-</ecNumber>
    </submittedName>
</protein>
<dbReference type="PANTHER" id="PTHR43857">
    <property type="entry name" value="BLR7761 PROTEIN"/>
    <property type="match status" value="1"/>
</dbReference>
<organism evidence="1 2">
    <name type="scientific">Xanthocytophaga agilis</name>
    <dbReference type="NCBI Taxonomy" id="3048010"/>
    <lineage>
        <taxon>Bacteria</taxon>
        <taxon>Pseudomonadati</taxon>
        <taxon>Bacteroidota</taxon>
        <taxon>Cytophagia</taxon>
        <taxon>Cytophagales</taxon>
        <taxon>Rhodocytophagaceae</taxon>
        <taxon>Xanthocytophaga</taxon>
    </lineage>
</organism>
<dbReference type="GO" id="GO:0016787">
    <property type="term" value="F:hydrolase activity"/>
    <property type="evidence" value="ECO:0007669"/>
    <property type="project" value="UniProtKB-KW"/>
</dbReference>
<evidence type="ECO:0000313" key="2">
    <source>
        <dbReference type="Proteomes" id="UP001232063"/>
    </source>
</evidence>
<accession>A0AAE3R248</accession>
<sequence>MNTRIRYINPEGLSKNPAFSQAVVTEGAGKTIYVGGQNAVNASGEIIGKGNLKEQTEQALQNVQIALTSCGADFENIVKLSVFLIQGQNPLDGFAASQKFMSKLSNPPAVSVLIVAGLGNPDFLVEIEAIAFIPD</sequence>
<dbReference type="RefSeq" id="WP_314512230.1">
    <property type="nucleotide sequence ID" value="NZ_JASJOU010000005.1"/>
</dbReference>
<evidence type="ECO:0000313" key="1">
    <source>
        <dbReference type="EMBL" id="MDJ1502281.1"/>
    </source>
</evidence>
<gene>
    <name evidence="1" type="ORF">QNI22_16565</name>
</gene>
<keyword evidence="1" id="KW-0378">Hydrolase</keyword>
<dbReference type="AlphaFoldDB" id="A0AAE3R248"/>
<dbReference type="Gene3D" id="3.30.1330.40">
    <property type="entry name" value="RutC-like"/>
    <property type="match status" value="1"/>
</dbReference>
<keyword evidence="2" id="KW-1185">Reference proteome</keyword>
<dbReference type="CDD" id="cd00448">
    <property type="entry name" value="YjgF_YER057c_UK114_family"/>
    <property type="match status" value="1"/>
</dbReference>
<dbReference type="InterPro" id="IPR006175">
    <property type="entry name" value="YjgF/YER057c/UK114"/>
</dbReference>
<proteinExistence type="predicted"/>
<dbReference type="EC" id="3.5.-.-" evidence="1"/>